<accession>A0A939HCZ8</accession>
<dbReference type="InterPro" id="IPR053714">
    <property type="entry name" value="Iso_Racemase_Enz_sf"/>
</dbReference>
<dbReference type="Gene3D" id="3.40.50.12500">
    <property type="match status" value="1"/>
</dbReference>
<name>A0A939HCZ8_9MICC</name>
<dbReference type="Pfam" id="PF01177">
    <property type="entry name" value="Asp_Glu_race"/>
    <property type="match status" value="1"/>
</dbReference>
<dbReference type="GO" id="GO:0047661">
    <property type="term" value="F:amino-acid racemase activity"/>
    <property type="evidence" value="ECO:0007669"/>
    <property type="project" value="InterPro"/>
</dbReference>
<dbReference type="InterPro" id="IPR052186">
    <property type="entry name" value="Hydantoin_racemase-like"/>
</dbReference>
<protein>
    <submittedName>
        <fullName evidence="2">Hydantoin racemase</fullName>
    </submittedName>
</protein>
<organism evidence="2 3">
    <name type="scientific">Arthrobacter cavernae</name>
    <dbReference type="NCBI Taxonomy" id="2817681"/>
    <lineage>
        <taxon>Bacteria</taxon>
        <taxon>Bacillati</taxon>
        <taxon>Actinomycetota</taxon>
        <taxon>Actinomycetes</taxon>
        <taxon>Micrococcales</taxon>
        <taxon>Micrococcaceae</taxon>
        <taxon>Arthrobacter</taxon>
    </lineage>
</organism>
<comment type="similarity">
    <text evidence="1">Belongs to the HyuE racemase family.</text>
</comment>
<proteinExistence type="inferred from homology"/>
<dbReference type="Proteomes" id="UP000664164">
    <property type="component" value="Unassembled WGS sequence"/>
</dbReference>
<comment type="caution">
    <text evidence="2">The sequence shown here is derived from an EMBL/GenBank/DDBJ whole genome shotgun (WGS) entry which is preliminary data.</text>
</comment>
<dbReference type="EMBL" id="JAFNLL010000026">
    <property type="protein sequence ID" value="MBO1268637.1"/>
    <property type="molecule type" value="Genomic_DNA"/>
</dbReference>
<sequence length="230" mass="23194">MGTGPATGRRGTVLLVNPNTNAKTTEMMTELATAELTPQGLDVVGLTAAAGPAMIIDPGSLAESAAHVRTAVLDYLAGQTGGDVVAVIVAAIGDPGREQLSKELAIPVVGIGQASIHAASRSNRSFGMATSTPLLAGSLAKLVATHGKSEWFAGVRLTPSEPLVLAADPEQQYQELAAAVRESSETDGAGAVIIAGGPLSATARRLAESSRAEIIQPVPSACGLVLEILG</sequence>
<dbReference type="PANTHER" id="PTHR28047:SF5">
    <property type="entry name" value="PROTEIN DCG1"/>
    <property type="match status" value="1"/>
</dbReference>
<evidence type="ECO:0000256" key="1">
    <source>
        <dbReference type="ARBA" id="ARBA00038414"/>
    </source>
</evidence>
<dbReference type="AlphaFoldDB" id="A0A939HCZ8"/>
<evidence type="ECO:0000313" key="3">
    <source>
        <dbReference type="Proteomes" id="UP000664164"/>
    </source>
</evidence>
<gene>
    <name evidence="2" type="ORF">J1902_11735</name>
</gene>
<keyword evidence="3" id="KW-1185">Reference proteome</keyword>
<reference evidence="2" key="1">
    <citation type="submission" date="2021-03" db="EMBL/GenBank/DDBJ databases">
        <title>A new species, PO-11, isolated from a karst cave deposit.</title>
        <authorList>
            <person name="Zhaoxiaoyong W."/>
        </authorList>
    </citation>
    <scope>NUCLEOTIDE SEQUENCE</scope>
    <source>
        <strain evidence="2">PO-11</strain>
    </source>
</reference>
<dbReference type="InterPro" id="IPR015942">
    <property type="entry name" value="Asp/Glu/hydantoin_racemase"/>
</dbReference>
<dbReference type="PANTHER" id="PTHR28047">
    <property type="entry name" value="PROTEIN DCG1"/>
    <property type="match status" value="1"/>
</dbReference>
<evidence type="ECO:0000313" key="2">
    <source>
        <dbReference type="EMBL" id="MBO1268637.1"/>
    </source>
</evidence>